<protein>
    <submittedName>
        <fullName evidence="2">Alkene reductase</fullName>
    </submittedName>
</protein>
<dbReference type="Gene3D" id="3.20.20.70">
    <property type="entry name" value="Aldolase class I"/>
    <property type="match status" value="1"/>
</dbReference>
<dbReference type="Pfam" id="PF00724">
    <property type="entry name" value="Oxidored_FMN"/>
    <property type="match status" value="1"/>
</dbReference>
<dbReference type="InterPro" id="IPR013785">
    <property type="entry name" value="Aldolase_TIM"/>
</dbReference>
<proteinExistence type="predicted"/>
<dbReference type="SUPFAM" id="SSF51395">
    <property type="entry name" value="FMN-linked oxidoreductases"/>
    <property type="match status" value="1"/>
</dbReference>
<dbReference type="InterPro" id="IPR045247">
    <property type="entry name" value="Oye-like"/>
</dbReference>
<dbReference type="CDD" id="cd02933">
    <property type="entry name" value="OYE_like_FMN"/>
    <property type="match status" value="1"/>
</dbReference>
<dbReference type="EMBL" id="CP036498">
    <property type="protein sequence ID" value="QUS38047.1"/>
    <property type="molecule type" value="Genomic_DNA"/>
</dbReference>
<accession>A0ABX8A4B5</accession>
<sequence>MPSLFDQLELGDILLRNRVILAPMTRSRADGQGVVNSSARKYYAMRSDAGLLITEGINVGPMSAAFDRTPGIWTEAQVDAWREVVDDVHRAGGRIVAQLWHGGRASARGLLNGRHPLSPSGVNDDLESLQVWALLANGSYVRIAATDSKEMTSEEIEGAIAEFRDAAANAMRAGFDGVEVHGANGYLIHEFLSPTLNRRTDRFGGSIDARSLLVREIISAISDVVPSGRIGLRLSPLAHYNNVRDPAPIETYASLIAWINECALAYVHIADTNAWVGEPDLRQLIEMFRPAYRGSLILNGGIAPNHAEELVNSGRADAVAFGRLFLANPDLLQRIRLGGPYNAAFKEGAYGGDDHGYLDYPRLDDVAETAPEKSTS</sequence>
<gene>
    <name evidence="2" type="ORF">RPMA_03630</name>
</gene>
<name>A0ABX8A4B5_9BRAD</name>
<feature type="domain" description="NADH:flavin oxidoreductase/NADH oxidase N-terminal" evidence="1">
    <location>
        <begin position="3"/>
        <end position="338"/>
    </location>
</feature>
<dbReference type="RefSeq" id="WP_211911582.1">
    <property type="nucleotide sequence ID" value="NZ_CP036498.1"/>
</dbReference>
<dbReference type="PANTHER" id="PTHR22893:SF91">
    <property type="entry name" value="NADPH DEHYDROGENASE 2-RELATED"/>
    <property type="match status" value="1"/>
</dbReference>
<dbReference type="PANTHER" id="PTHR22893">
    <property type="entry name" value="NADH OXIDOREDUCTASE-RELATED"/>
    <property type="match status" value="1"/>
</dbReference>
<reference evidence="2 3" key="1">
    <citation type="submission" date="2019-02" db="EMBL/GenBank/DDBJ databases">
        <title>Emended description of the genus Rhodopseudomonas and description of Rhodopseudomonas albus sp. nov., a non-phototrophic, heavy-metal-tolerant bacterium isolated from garden soil.</title>
        <authorList>
            <person name="Bao Z."/>
            <person name="Cao W.W."/>
            <person name="Sato Y."/>
            <person name="Nishizawa T."/>
            <person name="Zhao J."/>
            <person name="Guo Y."/>
            <person name="Ohta H."/>
        </authorList>
    </citation>
    <scope>NUCLEOTIDE SEQUENCE [LARGE SCALE GENOMIC DNA]</scope>
    <source>
        <strain evidence="2 3">SK50-23</strain>
    </source>
</reference>
<evidence type="ECO:0000313" key="3">
    <source>
        <dbReference type="Proteomes" id="UP000682843"/>
    </source>
</evidence>
<keyword evidence="3" id="KW-1185">Reference proteome</keyword>
<evidence type="ECO:0000313" key="2">
    <source>
        <dbReference type="EMBL" id="QUS38047.1"/>
    </source>
</evidence>
<organism evidence="2 3">
    <name type="scientific">Tardiphaga alba</name>
    <dbReference type="NCBI Taxonomy" id="340268"/>
    <lineage>
        <taxon>Bacteria</taxon>
        <taxon>Pseudomonadati</taxon>
        <taxon>Pseudomonadota</taxon>
        <taxon>Alphaproteobacteria</taxon>
        <taxon>Hyphomicrobiales</taxon>
        <taxon>Nitrobacteraceae</taxon>
        <taxon>Tardiphaga</taxon>
    </lineage>
</organism>
<dbReference type="Proteomes" id="UP000682843">
    <property type="component" value="Chromosome"/>
</dbReference>
<dbReference type="InterPro" id="IPR001155">
    <property type="entry name" value="OxRdtase_FMN_N"/>
</dbReference>
<evidence type="ECO:0000259" key="1">
    <source>
        <dbReference type="Pfam" id="PF00724"/>
    </source>
</evidence>